<feature type="transmembrane region" description="Helical" evidence="1">
    <location>
        <begin position="47"/>
        <end position="66"/>
    </location>
</feature>
<keyword evidence="1" id="KW-0472">Membrane</keyword>
<dbReference type="KEGG" id="phs:C2L64_11550"/>
<gene>
    <name evidence="2" type="ORF">C2L64_11550</name>
    <name evidence="3" type="ORF">WQE_31404</name>
</gene>
<dbReference type="EMBL" id="AKAU01000172">
    <property type="protein sequence ID" value="EIM97042.1"/>
    <property type="molecule type" value="Genomic_DNA"/>
</dbReference>
<evidence type="ECO:0000313" key="5">
    <source>
        <dbReference type="Proteomes" id="UP000236649"/>
    </source>
</evidence>
<evidence type="ECO:0000313" key="3">
    <source>
        <dbReference type="EMBL" id="EIM97042.1"/>
    </source>
</evidence>
<dbReference type="Proteomes" id="UP000004980">
    <property type="component" value="Unassembled WGS sequence"/>
</dbReference>
<dbReference type="Proteomes" id="UP000236649">
    <property type="component" value="Chromosome 1"/>
</dbReference>
<proteinExistence type="predicted"/>
<evidence type="ECO:0000313" key="4">
    <source>
        <dbReference type="Proteomes" id="UP000004980"/>
    </source>
</evidence>
<reference evidence="3 4" key="1">
    <citation type="journal article" date="2012" name="J. Bacteriol.">
        <title>Draft Genome Sequence of the Soil Bacterium Burkholderia terrae Strain BS001, Which Interacts with Fungal Surface Structures.</title>
        <authorList>
            <person name="Nazir R."/>
            <person name="Hansen M.A."/>
            <person name="Sorensen S."/>
            <person name="van Elsas J.D."/>
        </authorList>
    </citation>
    <scope>NUCLEOTIDE SEQUENCE [LARGE SCALE GENOMIC DNA]</scope>
    <source>
        <strain evidence="3 4">BS001</strain>
    </source>
</reference>
<keyword evidence="4" id="KW-1185">Reference proteome</keyword>
<keyword evidence="1" id="KW-1133">Transmembrane helix</keyword>
<evidence type="ECO:0000256" key="1">
    <source>
        <dbReference type="SAM" id="Phobius"/>
    </source>
</evidence>
<dbReference type="AlphaFoldDB" id="A0AAN1J8N5"/>
<name>A0AAN1J8N5_9BURK</name>
<evidence type="ECO:0000313" key="2">
    <source>
        <dbReference type="EMBL" id="AUT68884.1"/>
    </source>
</evidence>
<reference evidence="2 5" key="2">
    <citation type="submission" date="2018-01" db="EMBL/GenBank/DDBJ databases">
        <title>Species boundaries and ecological features among Paraburkholderia terrae DSMZ17804T, P. hospita DSMZ17164T and P. caribensis DSMZ13236T.</title>
        <authorList>
            <person name="Pratama A.A."/>
        </authorList>
    </citation>
    <scope>NUCLEOTIDE SEQUENCE [LARGE SCALE GENOMIC DNA]</scope>
    <source>
        <strain evidence="2 5">DSM 17164</strain>
    </source>
</reference>
<dbReference type="GeneID" id="55528971"/>
<dbReference type="RefSeq" id="WP_007588187.1">
    <property type="nucleotide sequence ID" value="NZ_AKAU01000172.1"/>
</dbReference>
<sequence>MPSIIVALAVMVCVMGAARLVAGLDTAGRLFDLQRRERHHRYRDSVRVAVWCFGVLAFALASALCLRASSVASVRGDA</sequence>
<dbReference type="EMBL" id="CP026105">
    <property type="protein sequence ID" value="AUT68884.1"/>
    <property type="molecule type" value="Genomic_DNA"/>
</dbReference>
<organism evidence="2 5">
    <name type="scientific">Paraburkholderia hospita</name>
    <dbReference type="NCBI Taxonomy" id="169430"/>
    <lineage>
        <taxon>Bacteria</taxon>
        <taxon>Pseudomonadati</taxon>
        <taxon>Pseudomonadota</taxon>
        <taxon>Betaproteobacteria</taxon>
        <taxon>Burkholderiales</taxon>
        <taxon>Burkholderiaceae</taxon>
        <taxon>Paraburkholderia</taxon>
    </lineage>
</organism>
<accession>A0AAN1J8N5</accession>
<keyword evidence="1" id="KW-0812">Transmembrane</keyword>
<protein>
    <submittedName>
        <fullName evidence="2">Uncharacterized protein</fullName>
    </submittedName>
</protein>